<dbReference type="GeneID" id="63782894"/>
<keyword evidence="1" id="KW-0472">Membrane</keyword>
<feature type="transmembrane region" description="Helical" evidence="1">
    <location>
        <begin position="20"/>
        <end position="40"/>
    </location>
</feature>
<evidence type="ECO:0000313" key="2">
    <source>
        <dbReference type="EMBL" id="ORY87976.1"/>
    </source>
</evidence>
<accession>A0A1Y2FXT6</accession>
<gene>
    <name evidence="2" type="ORF">BCR37DRAFT_18266</name>
</gene>
<comment type="caution">
    <text evidence="2">The sequence shown here is derived from an EMBL/GenBank/DDBJ whole genome shotgun (WGS) entry which is preliminary data.</text>
</comment>
<evidence type="ECO:0000313" key="3">
    <source>
        <dbReference type="Proteomes" id="UP000193685"/>
    </source>
</evidence>
<protein>
    <submittedName>
        <fullName evidence="2">Uncharacterized protein</fullName>
    </submittedName>
</protein>
<reference evidence="2 3" key="1">
    <citation type="submission" date="2016-07" db="EMBL/GenBank/DDBJ databases">
        <title>Pervasive Adenine N6-methylation of Active Genes in Fungi.</title>
        <authorList>
            <consortium name="DOE Joint Genome Institute"/>
            <person name="Mondo S.J."/>
            <person name="Dannebaum R.O."/>
            <person name="Kuo R.C."/>
            <person name="Labutti K."/>
            <person name="Haridas S."/>
            <person name="Kuo A."/>
            <person name="Salamov A."/>
            <person name="Ahrendt S.R."/>
            <person name="Lipzen A."/>
            <person name="Sullivan W."/>
            <person name="Andreopoulos W.B."/>
            <person name="Clum A."/>
            <person name="Lindquist E."/>
            <person name="Daum C."/>
            <person name="Ramamoorthy G.K."/>
            <person name="Gryganskyi A."/>
            <person name="Culley D."/>
            <person name="Magnuson J.K."/>
            <person name="James T.Y."/>
            <person name="O'Malley M.A."/>
            <person name="Stajich J.E."/>
            <person name="Spatafora J.W."/>
            <person name="Visel A."/>
            <person name="Grigoriev I.V."/>
        </authorList>
    </citation>
    <scope>NUCLEOTIDE SEQUENCE [LARGE SCALE GENOMIC DNA]</scope>
    <source>
        <strain evidence="2 3">12-1054</strain>
    </source>
</reference>
<proteinExistence type="predicted"/>
<organism evidence="2 3">
    <name type="scientific">Protomyces lactucae-debilis</name>
    <dbReference type="NCBI Taxonomy" id="2754530"/>
    <lineage>
        <taxon>Eukaryota</taxon>
        <taxon>Fungi</taxon>
        <taxon>Dikarya</taxon>
        <taxon>Ascomycota</taxon>
        <taxon>Taphrinomycotina</taxon>
        <taxon>Taphrinomycetes</taxon>
        <taxon>Taphrinales</taxon>
        <taxon>Protomycetaceae</taxon>
        <taxon>Protomyces</taxon>
    </lineage>
</organism>
<dbReference type="Proteomes" id="UP000193685">
    <property type="component" value="Unassembled WGS sequence"/>
</dbReference>
<keyword evidence="3" id="KW-1185">Reference proteome</keyword>
<sequence>MGDEWVSTAFNAGRQRQRQLALAACFVLRAGLANALGFVLSSSYNVYNRNAVLSRTSRKVEYLRRCSALFTHA</sequence>
<keyword evidence="1" id="KW-1133">Transmembrane helix</keyword>
<keyword evidence="1" id="KW-0812">Transmembrane</keyword>
<evidence type="ECO:0000256" key="1">
    <source>
        <dbReference type="SAM" id="Phobius"/>
    </source>
</evidence>
<dbReference type="AlphaFoldDB" id="A0A1Y2FXT6"/>
<dbReference type="RefSeq" id="XP_040728471.1">
    <property type="nucleotide sequence ID" value="XM_040866295.1"/>
</dbReference>
<dbReference type="EMBL" id="MCFI01000001">
    <property type="protein sequence ID" value="ORY87976.1"/>
    <property type="molecule type" value="Genomic_DNA"/>
</dbReference>
<name>A0A1Y2FXT6_PROLT</name>